<accession>A0AAN7CXY1</accession>
<keyword evidence="3" id="KW-1185">Reference proteome</keyword>
<organism evidence="2 3">
    <name type="scientific">Corynascus novoguineensis</name>
    <dbReference type="NCBI Taxonomy" id="1126955"/>
    <lineage>
        <taxon>Eukaryota</taxon>
        <taxon>Fungi</taxon>
        <taxon>Dikarya</taxon>
        <taxon>Ascomycota</taxon>
        <taxon>Pezizomycotina</taxon>
        <taxon>Sordariomycetes</taxon>
        <taxon>Sordariomycetidae</taxon>
        <taxon>Sordariales</taxon>
        <taxon>Chaetomiaceae</taxon>
        <taxon>Corynascus</taxon>
    </lineage>
</organism>
<evidence type="ECO:0000313" key="3">
    <source>
        <dbReference type="Proteomes" id="UP001303647"/>
    </source>
</evidence>
<dbReference type="EMBL" id="MU857627">
    <property type="protein sequence ID" value="KAK4249177.1"/>
    <property type="molecule type" value="Genomic_DNA"/>
</dbReference>
<evidence type="ECO:0000256" key="1">
    <source>
        <dbReference type="SAM" id="MobiDB-lite"/>
    </source>
</evidence>
<dbReference type="Proteomes" id="UP001303647">
    <property type="component" value="Unassembled WGS sequence"/>
</dbReference>
<feature type="compositionally biased region" description="Basic and acidic residues" evidence="1">
    <location>
        <begin position="1"/>
        <end position="23"/>
    </location>
</feature>
<protein>
    <submittedName>
        <fullName evidence="2">Uncharacterized protein</fullName>
    </submittedName>
</protein>
<dbReference type="AlphaFoldDB" id="A0AAN7CXY1"/>
<gene>
    <name evidence="2" type="ORF">C7999DRAFT_30390</name>
</gene>
<name>A0AAN7CXY1_9PEZI</name>
<reference evidence="2" key="1">
    <citation type="journal article" date="2023" name="Mol. Phylogenet. Evol.">
        <title>Genome-scale phylogeny and comparative genomics of the fungal order Sordariales.</title>
        <authorList>
            <person name="Hensen N."/>
            <person name="Bonometti L."/>
            <person name="Westerberg I."/>
            <person name="Brannstrom I.O."/>
            <person name="Guillou S."/>
            <person name="Cros-Aarteil S."/>
            <person name="Calhoun S."/>
            <person name="Haridas S."/>
            <person name="Kuo A."/>
            <person name="Mondo S."/>
            <person name="Pangilinan J."/>
            <person name="Riley R."/>
            <person name="LaButti K."/>
            <person name="Andreopoulos B."/>
            <person name="Lipzen A."/>
            <person name="Chen C."/>
            <person name="Yan M."/>
            <person name="Daum C."/>
            <person name="Ng V."/>
            <person name="Clum A."/>
            <person name="Steindorff A."/>
            <person name="Ohm R.A."/>
            <person name="Martin F."/>
            <person name="Silar P."/>
            <person name="Natvig D.O."/>
            <person name="Lalanne C."/>
            <person name="Gautier V."/>
            <person name="Ament-Velasquez S.L."/>
            <person name="Kruys A."/>
            <person name="Hutchinson M.I."/>
            <person name="Powell A.J."/>
            <person name="Barry K."/>
            <person name="Miller A.N."/>
            <person name="Grigoriev I.V."/>
            <person name="Debuchy R."/>
            <person name="Gladieux P."/>
            <person name="Hiltunen Thoren M."/>
            <person name="Johannesson H."/>
        </authorList>
    </citation>
    <scope>NUCLEOTIDE SEQUENCE</scope>
    <source>
        <strain evidence="2">CBS 359.72</strain>
    </source>
</reference>
<comment type="caution">
    <text evidence="2">The sequence shown here is derived from an EMBL/GenBank/DDBJ whole genome shotgun (WGS) entry which is preliminary data.</text>
</comment>
<feature type="region of interest" description="Disordered" evidence="1">
    <location>
        <begin position="1"/>
        <end position="66"/>
    </location>
</feature>
<evidence type="ECO:0000313" key="2">
    <source>
        <dbReference type="EMBL" id="KAK4249177.1"/>
    </source>
</evidence>
<sequence length="66" mass="7520">MPQGQKKPELDLNKDPSSRKEAKAMQAQEEYQKRKEHSKSGANTGKHQGMEYVPRKTHAADVPHNH</sequence>
<proteinExistence type="predicted"/>
<reference evidence="2" key="2">
    <citation type="submission" date="2023-05" db="EMBL/GenBank/DDBJ databases">
        <authorList>
            <consortium name="Lawrence Berkeley National Laboratory"/>
            <person name="Steindorff A."/>
            <person name="Hensen N."/>
            <person name="Bonometti L."/>
            <person name="Westerberg I."/>
            <person name="Brannstrom I.O."/>
            <person name="Guillou S."/>
            <person name="Cros-Aarteil S."/>
            <person name="Calhoun S."/>
            <person name="Haridas S."/>
            <person name="Kuo A."/>
            <person name="Mondo S."/>
            <person name="Pangilinan J."/>
            <person name="Riley R."/>
            <person name="Labutti K."/>
            <person name="Andreopoulos B."/>
            <person name="Lipzen A."/>
            <person name="Chen C."/>
            <person name="Yanf M."/>
            <person name="Daum C."/>
            <person name="Ng V."/>
            <person name="Clum A."/>
            <person name="Ohm R."/>
            <person name="Martin F."/>
            <person name="Silar P."/>
            <person name="Natvig D."/>
            <person name="Lalanne C."/>
            <person name="Gautier V."/>
            <person name="Ament-Velasquez S.L."/>
            <person name="Kruys A."/>
            <person name="Hutchinson M.I."/>
            <person name="Powell A.J."/>
            <person name="Barry K."/>
            <person name="Miller A.N."/>
            <person name="Grigoriev I.V."/>
            <person name="Debuchy R."/>
            <person name="Gladieux P."/>
            <person name="Thoren M.H."/>
            <person name="Johannesson H."/>
        </authorList>
    </citation>
    <scope>NUCLEOTIDE SEQUENCE</scope>
    <source>
        <strain evidence="2">CBS 359.72</strain>
    </source>
</reference>